<comment type="pathway">
    <text evidence="1">Protein modification; protein lipoylation via endogenous pathway; protein N(6)-(lipoyl)lysine from octanoyl-[acyl-carrier-protein]: step 1/2.</text>
</comment>
<dbReference type="NCBIfam" id="TIGR00214">
    <property type="entry name" value="lipB"/>
    <property type="match status" value="1"/>
</dbReference>
<reference evidence="6" key="2">
    <citation type="journal article" date="2014" name="ISME J.">
        <title>Microbial stratification in low pH oxic and suboxic macroscopic growths along an acid mine drainage.</title>
        <authorList>
            <person name="Mendez-Garcia C."/>
            <person name="Mesa V."/>
            <person name="Sprenger R.R."/>
            <person name="Richter M."/>
            <person name="Diez M.S."/>
            <person name="Solano J."/>
            <person name="Bargiela R."/>
            <person name="Golyshina O.V."/>
            <person name="Manteca A."/>
            <person name="Ramos J.L."/>
            <person name="Gallego J.R."/>
            <person name="Llorente I."/>
            <person name="Martins Dos Santos V.A."/>
            <person name="Jensen O.N."/>
            <person name="Pelaez A.I."/>
            <person name="Sanchez J."/>
            <person name="Ferrer M."/>
        </authorList>
    </citation>
    <scope>NUCLEOTIDE SEQUENCE</scope>
</reference>
<dbReference type="PANTHER" id="PTHR10993:SF7">
    <property type="entry name" value="LIPOYLTRANSFERASE 2, MITOCHONDRIAL-RELATED"/>
    <property type="match status" value="1"/>
</dbReference>
<dbReference type="CDD" id="cd16444">
    <property type="entry name" value="LipB"/>
    <property type="match status" value="1"/>
</dbReference>
<dbReference type="GO" id="GO:0009249">
    <property type="term" value="P:protein lipoylation"/>
    <property type="evidence" value="ECO:0007669"/>
    <property type="project" value="InterPro"/>
</dbReference>
<gene>
    <name evidence="6" type="ORF">B1B_15546</name>
</gene>
<dbReference type="AlphaFoldDB" id="T0Z474"/>
<dbReference type="PANTHER" id="PTHR10993">
    <property type="entry name" value="OCTANOYLTRANSFERASE"/>
    <property type="match status" value="1"/>
</dbReference>
<evidence type="ECO:0000259" key="5">
    <source>
        <dbReference type="PROSITE" id="PS51733"/>
    </source>
</evidence>
<keyword evidence="6" id="KW-0436">Ligase</keyword>
<dbReference type="UniPathway" id="UPA00538">
    <property type="reaction ID" value="UER00592"/>
</dbReference>
<dbReference type="Pfam" id="PF21948">
    <property type="entry name" value="LplA-B_cat"/>
    <property type="match status" value="1"/>
</dbReference>
<proteinExistence type="predicted"/>
<feature type="domain" description="BPL/LPL catalytic" evidence="5">
    <location>
        <begin position="42"/>
        <end position="211"/>
    </location>
</feature>
<dbReference type="Gene3D" id="3.30.930.10">
    <property type="entry name" value="Bira Bifunctional Protein, Domain 2"/>
    <property type="match status" value="1"/>
</dbReference>
<evidence type="ECO:0000256" key="3">
    <source>
        <dbReference type="ARBA" id="ARBA00022679"/>
    </source>
</evidence>
<reference evidence="6" key="1">
    <citation type="submission" date="2013-08" db="EMBL/GenBank/DDBJ databases">
        <authorList>
            <person name="Mendez C."/>
            <person name="Richter M."/>
            <person name="Ferrer M."/>
            <person name="Sanchez J."/>
        </authorList>
    </citation>
    <scope>NUCLEOTIDE SEQUENCE</scope>
</reference>
<dbReference type="InterPro" id="IPR020605">
    <property type="entry name" value="Octanoyltransferase_CS"/>
</dbReference>
<evidence type="ECO:0000313" key="6">
    <source>
        <dbReference type="EMBL" id="EQD39067.1"/>
    </source>
</evidence>
<sequence>MSQQKVAIVSSYTTRLSVDLGTIEYNKCLALQRMLVARRKSGIIPDTLMFLDHSPGVYTIGRKADPANFPKLDPIRTERGGDITYHGDGQLVAYPIFDIRSSGKLDVRNFVHRIEAVAINAIKDLGKTAYVGEEPGIWVDEKKVASIGMAIDGYVSYHGIAFNHSPVVLDGFRKIRPCGLDPSSMGYLDVSRTDLLQALEGAFTNEFGPFTEIVPGFVIPDLP</sequence>
<evidence type="ECO:0000256" key="4">
    <source>
        <dbReference type="ARBA" id="ARBA00023315"/>
    </source>
</evidence>
<dbReference type="InterPro" id="IPR045864">
    <property type="entry name" value="aa-tRNA-synth_II/BPL/LPL"/>
</dbReference>
<protein>
    <recommendedName>
        <fullName evidence="2">lipoyl(octanoyl) transferase</fullName>
        <ecNumber evidence="2">2.3.1.181</ecNumber>
    </recommendedName>
</protein>
<dbReference type="SUPFAM" id="SSF55681">
    <property type="entry name" value="Class II aaRS and biotin synthetases"/>
    <property type="match status" value="1"/>
</dbReference>
<evidence type="ECO:0000256" key="1">
    <source>
        <dbReference type="ARBA" id="ARBA00004821"/>
    </source>
</evidence>
<keyword evidence="4 6" id="KW-0012">Acyltransferase</keyword>
<dbReference type="PROSITE" id="PS01313">
    <property type="entry name" value="LIPB"/>
    <property type="match status" value="1"/>
</dbReference>
<dbReference type="InterPro" id="IPR000544">
    <property type="entry name" value="Octanoyltransferase"/>
</dbReference>
<organism evidence="6">
    <name type="scientific">mine drainage metagenome</name>
    <dbReference type="NCBI Taxonomy" id="410659"/>
    <lineage>
        <taxon>unclassified sequences</taxon>
        <taxon>metagenomes</taxon>
        <taxon>ecological metagenomes</taxon>
    </lineage>
</organism>
<name>T0Z474_9ZZZZ</name>
<evidence type="ECO:0000256" key="2">
    <source>
        <dbReference type="ARBA" id="ARBA00012334"/>
    </source>
</evidence>
<keyword evidence="3 6" id="KW-0808">Transferase</keyword>
<dbReference type="GO" id="GO:0016874">
    <property type="term" value="F:ligase activity"/>
    <property type="evidence" value="ECO:0007669"/>
    <property type="project" value="UniProtKB-KW"/>
</dbReference>
<dbReference type="PROSITE" id="PS51733">
    <property type="entry name" value="BPL_LPL_CATALYTIC"/>
    <property type="match status" value="1"/>
</dbReference>
<comment type="caution">
    <text evidence="6">The sequence shown here is derived from an EMBL/GenBank/DDBJ whole genome shotgun (WGS) entry which is preliminary data.</text>
</comment>
<dbReference type="EMBL" id="AUZY01010347">
    <property type="protein sequence ID" value="EQD39067.1"/>
    <property type="molecule type" value="Genomic_DNA"/>
</dbReference>
<dbReference type="GO" id="GO:0033819">
    <property type="term" value="F:lipoyl(octanoyl) transferase activity"/>
    <property type="evidence" value="ECO:0007669"/>
    <property type="project" value="UniProtKB-EC"/>
</dbReference>
<accession>T0Z474</accession>
<dbReference type="EC" id="2.3.1.181" evidence="2"/>
<dbReference type="InterPro" id="IPR004143">
    <property type="entry name" value="BPL_LPL_catalytic"/>
</dbReference>